<sequence>MALSMSCMASEPGKESKVELEKAAAELSAVLFGGVKTTRHEHNLRRKTLGYGHDYGPEGGQVLHIAQRSTKLCIPCNVDIEAGRHLAAALLDSAGAGEKIAMVVSVQRYVEYVGVVIGELLSAVAMMHVPTQVFLQHLGYNGHSVKVAKAERFVVLGVRAWRSDNGKAVAQTIAGDQCGQLVCRADGDATRQRRKLFVPTVVQIELQRQAFARRHAHIHHVGLQVFLGQFDALFKVSAEYERVLLVVTQQQIADSRHFRPHHLTLAVQLGRPYPVPDGADAIRSFQMHSGVFARTLVSQHHCVVNKPSCVLVLFFLFLFCSTNCGDFLVIDTGGTASAGVDVGGEQIGKGKISIVDLFGLFFLLHVVELVLILFSYVFELVFQQQFVVLFHMHHVAKFGPILMIDRLTLILIKIQIGHGQLCPLGPHQLLLNKGYLLQYILRLLAEGSSGGRDRRRQYNLLV</sequence>
<reference evidence="2 3" key="1">
    <citation type="journal article" date="2018" name="Sci. Rep.">
        <title>Genomic signatures of local adaptation to the degree of environmental predictability in rotifers.</title>
        <authorList>
            <person name="Franch-Gras L."/>
            <person name="Hahn C."/>
            <person name="Garcia-Roger E.M."/>
            <person name="Carmona M.J."/>
            <person name="Serra M."/>
            <person name="Gomez A."/>
        </authorList>
    </citation>
    <scope>NUCLEOTIDE SEQUENCE [LARGE SCALE GENOMIC DNA]</scope>
    <source>
        <strain evidence="2">HYR1</strain>
    </source>
</reference>
<gene>
    <name evidence="2" type="ORF">BpHYR1_046862</name>
</gene>
<name>A0A3M7RG41_BRAPC</name>
<evidence type="ECO:0000313" key="2">
    <source>
        <dbReference type="EMBL" id="RNA22424.1"/>
    </source>
</evidence>
<comment type="caution">
    <text evidence="2">The sequence shown here is derived from an EMBL/GenBank/DDBJ whole genome shotgun (WGS) entry which is preliminary data.</text>
</comment>
<protein>
    <submittedName>
        <fullName evidence="2">Uncharacterized protein</fullName>
    </submittedName>
</protein>
<keyword evidence="1" id="KW-0472">Membrane</keyword>
<organism evidence="2 3">
    <name type="scientific">Brachionus plicatilis</name>
    <name type="common">Marine rotifer</name>
    <name type="synonym">Brachionus muelleri</name>
    <dbReference type="NCBI Taxonomy" id="10195"/>
    <lineage>
        <taxon>Eukaryota</taxon>
        <taxon>Metazoa</taxon>
        <taxon>Spiralia</taxon>
        <taxon>Gnathifera</taxon>
        <taxon>Rotifera</taxon>
        <taxon>Eurotatoria</taxon>
        <taxon>Monogononta</taxon>
        <taxon>Pseudotrocha</taxon>
        <taxon>Ploima</taxon>
        <taxon>Brachionidae</taxon>
        <taxon>Brachionus</taxon>
    </lineage>
</organism>
<evidence type="ECO:0000313" key="3">
    <source>
        <dbReference type="Proteomes" id="UP000276133"/>
    </source>
</evidence>
<dbReference type="EMBL" id="REGN01003456">
    <property type="protein sequence ID" value="RNA22424.1"/>
    <property type="molecule type" value="Genomic_DNA"/>
</dbReference>
<keyword evidence="1" id="KW-0812">Transmembrane</keyword>
<evidence type="ECO:0000256" key="1">
    <source>
        <dbReference type="SAM" id="Phobius"/>
    </source>
</evidence>
<proteinExistence type="predicted"/>
<keyword evidence="3" id="KW-1185">Reference proteome</keyword>
<accession>A0A3M7RG41</accession>
<keyword evidence="1" id="KW-1133">Transmembrane helix</keyword>
<feature type="transmembrane region" description="Helical" evidence="1">
    <location>
        <begin position="310"/>
        <end position="330"/>
    </location>
</feature>
<feature type="transmembrane region" description="Helical" evidence="1">
    <location>
        <begin position="357"/>
        <end position="378"/>
    </location>
</feature>
<dbReference type="AlphaFoldDB" id="A0A3M7RG41"/>
<dbReference type="Proteomes" id="UP000276133">
    <property type="component" value="Unassembled WGS sequence"/>
</dbReference>